<comment type="caution">
    <text evidence="9">The sequence shown here is derived from an EMBL/GenBank/DDBJ whole genome shotgun (WGS) entry which is preliminary data.</text>
</comment>
<keyword evidence="1" id="KW-0479">Metal-binding</keyword>
<evidence type="ECO:0000259" key="8">
    <source>
        <dbReference type="Pfam" id="PF00465"/>
    </source>
</evidence>
<sequence>MSEQQTSAVTPRFFRTTPRYIQAAGLIDNAAEPLAALKVKRCAILCTPRSQRGEAKRLIASLEAASIETLVTTFGGECSFAEIDARTAELREQAPIDALISLGGGKPLDAGKSIAHRLGVPVVIMPTLASNDAPCSAISVIYTPEGATETFEVFDENPALVMVDTEIVAKAPPRYLVAGMGDAMATWYEARACHRNPTGVSPYGGRPTLAGVALSETCANILYEHGVAALEAVRDQQVTDAVENVVEANTLLSGVGFECTGVAGAHALAQALTLLPEVDHNYLHGEMVAIGILTQLMLEGDRDEAERCAHFFARVGLPVTFGQLGLSLDDEASVATVIAATLAFPFIGNMQEEVSETTLRQAFAEVNLTGAALLADMGDAPYQSLHA</sequence>
<evidence type="ECO:0000256" key="5">
    <source>
        <dbReference type="ARBA" id="ARBA00039147"/>
    </source>
</evidence>
<dbReference type="InterPro" id="IPR001670">
    <property type="entry name" value="ADH_Fe/GldA"/>
</dbReference>
<dbReference type="EC" id="1.1.1.6" evidence="5"/>
<proteinExistence type="predicted"/>
<dbReference type="Pfam" id="PF00465">
    <property type="entry name" value="Fe-ADH"/>
    <property type="match status" value="1"/>
</dbReference>
<dbReference type="EMBL" id="BAAAET010000001">
    <property type="protein sequence ID" value="GAA0687828.1"/>
    <property type="molecule type" value="Genomic_DNA"/>
</dbReference>
<evidence type="ECO:0000256" key="2">
    <source>
        <dbReference type="ARBA" id="ARBA00023002"/>
    </source>
</evidence>
<gene>
    <name evidence="9" type="ORF">GCM10009104_12520</name>
</gene>
<dbReference type="PANTHER" id="PTHR43616">
    <property type="entry name" value="GLYCEROL DEHYDROGENASE"/>
    <property type="match status" value="1"/>
</dbReference>
<dbReference type="Gene3D" id="3.40.50.1970">
    <property type="match status" value="1"/>
</dbReference>
<evidence type="ECO:0000313" key="9">
    <source>
        <dbReference type="EMBL" id="GAA0687828.1"/>
    </source>
</evidence>
<evidence type="ECO:0000256" key="4">
    <source>
        <dbReference type="ARBA" id="ARBA00037918"/>
    </source>
</evidence>
<keyword evidence="3" id="KW-0520">NAD</keyword>
<keyword evidence="2" id="KW-0560">Oxidoreductase</keyword>
<evidence type="ECO:0000256" key="1">
    <source>
        <dbReference type="ARBA" id="ARBA00022723"/>
    </source>
</evidence>
<feature type="domain" description="Alcohol dehydrogenase iron-type/glycerol dehydrogenase GldA" evidence="8">
    <location>
        <begin position="18"/>
        <end position="165"/>
    </location>
</feature>
<protein>
    <recommendedName>
        <fullName evidence="6">Glycerol dehydrogenase</fullName>
        <ecNumber evidence="5">1.1.1.6</ecNumber>
    </recommendedName>
</protein>
<keyword evidence="10" id="KW-1185">Reference proteome</keyword>
<name>A0ABP3TBM4_9GAMM</name>
<dbReference type="PANTHER" id="PTHR43616:SF5">
    <property type="entry name" value="GLYCEROL DEHYDROGENASE 1"/>
    <property type="match status" value="1"/>
</dbReference>
<evidence type="ECO:0000256" key="3">
    <source>
        <dbReference type="ARBA" id="ARBA00023027"/>
    </source>
</evidence>
<dbReference type="Proteomes" id="UP001499915">
    <property type="component" value="Unassembled WGS sequence"/>
</dbReference>
<reference evidence="10" key="1">
    <citation type="journal article" date="2019" name="Int. J. Syst. Evol. Microbiol.">
        <title>The Global Catalogue of Microorganisms (GCM) 10K type strain sequencing project: providing services to taxonomists for standard genome sequencing and annotation.</title>
        <authorList>
            <consortium name="The Broad Institute Genomics Platform"/>
            <consortium name="The Broad Institute Genome Sequencing Center for Infectious Disease"/>
            <person name="Wu L."/>
            <person name="Ma J."/>
        </authorList>
    </citation>
    <scope>NUCLEOTIDE SEQUENCE [LARGE SCALE GENOMIC DNA]</scope>
    <source>
        <strain evidence="10">JCM 15134</strain>
    </source>
</reference>
<dbReference type="RefSeq" id="WP_343803870.1">
    <property type="nucleotide sequence ID" value="NZ_BAAAET010000001.1"/>
</dbReference>
<dbReference type="CDD" id="cd08170">
    <property type="entry name" value="GlyDH"/>
    <property type="match status" value="1"/>
</dbReference>
<comment type="catalytic activity">
    <reaction evidence="7">
        <text>glycerol + NAD(+) = dihydroxyacetone + NADH + H(+)</text>
        <dbReference type="Rhea" id="RHEA:13769"/>
        <dbReference type="ChEBI" id="CHEBI:15378"/>
        <dbReference type="ChEBI" id="CHEBI:16016"/>
        <dbReference type="ChEBI" id="CHEBI:17754"/>
        <dbReference type="ChEBI" id="CHEBI:57540"/>
        <dbReference type="ChEBI" id="CHEBI:57945"/>
        <dbReference type="EC" id="1.1.1.6"/>
    </reaction>
</comment>
<evidence type="ECO:0000313" key="10">
    <source>
        <dbReference type="Proteomes" id="UP001499915"/>
    </source>
</evidence>
<dbReference type="InterPro" id="IPR016205">
    <property type="entry name" value="Glycerol_DH"/>
</dbReference>
<dbReference type="PIRSF" id="PIRSF000112">
    <property type="entry name" value="Glycerol_dehydrogenase"/>
    <property type="match status" value="1"/>
</dbReference>
<dbReference type="NCBIfam" id="NF006941">
    <property type="entry name" value="PRK09423.1"/>
    <property type="match status" value="1"/>
</dbReference>
<organism evidence="9 10">
    <name type="scientific">Marinobacterium maritimum</name>
    <dbReference type="NCBI Taxonomy" id="500162"/>
    <lineage>
        <taxon>Bacteria</taxon>
        <taxon>Pseudomonadati</taxon>
        <taxon>Pseudomonadota</taxon>
        <taxon>Gammaproteobacteria</taxon>
        <taxon>Oceanospirillales</taxon>
        <taxon>Oceanospirillaceae</taxon>
        <taxon>Marinobacterium</taxon>
    </lineage>
</organism>
<evidence type="ECO:0000256" key="7">
    <source>
        <dbReference type="ARBA" id="ARBA00049006"/>
    </source>
</evidence>
<comment type="pathway">
    <text evidence="4">Polyol metabolism; glycerol fermentation; glycerone phosphate from glycerol (oxidative route): step 1/2.</text>
</comment>
<dbReference type="Gene3D" id="1.20.1090.10">
    <property type="entry name" value="Dehydroquinate synthase-like - alpha domain"/>
    <property type="match status" value="1"/>
</dbReference>
<dbReference type="SUPFAM" id="SSF56796">
    <property type="entry name" value="Dehydroquinate synthase-like"/>
    <property type="match status" value="1"/>
</dbReference>
<evidence type="ECO:0000256" key="6">
    <source>
        <dbReference type="ARBA" id="ARBA00040132"/>
    </source>
</evidence>
<accession>A0ABP3TBM4</accession>